<reference evidence="1 2" key="1">
    <citation type="submission" date="2018-06" db="EMBL/GenBank/DDBJ databases">
        <authorList>
            <consortium name="Pathogen Informatics"/>
            <person name="Doyle S."/>
        </authorList>
    </citation>
    <scope>NUCLEOTIDE SEQUENCE [LARGE SCALE GENOMIC DNA]</scope>
    <source>
        <strain evidence="1 2">NCTC13105</strain>
    </source>
</reference>
<sequence>MLQYPCKKTKRQIEDEKDYDGRSLFDLIELEFSQGEENELLISK</sequence>
<name>A0AAX2M328_CAMJU</name>
<comment type="caution">
    <text evidence="1">The sequence shown here is derived from an EMBL/GenBank/DDBJ whole genome shotgun (WGS) entry which is preliminary data.</text>
</comment>
<gene>
    <name evidence="1" type="ORF">NCTC13105_01972</name>
</gene>
<dbReference type="RefSeq" id="WP_002779774.1">
    <property type="nucleotide sequence ID" value="NZ_AP028400.1"/>
</dbReference>
<protein>
    <submittedName>
        <fullName evidence="1">Cpp14</fullName>
    </submittedName>
</protein>
<evidence type="ECO:0000313" key="1">
    <source>
        <dbReference type="EMBL" id="SUX04659.1"/>
    </source>
</evidence>
<dbReference type="InterPro" id="IPR002114">
    <property type="entry name" value="PTS_HPr_Ser_P_site"/>
</dbReference>
<organism evidence="1 2">
    <name type="scientific">Campylobacter jejuni</name>
    <dbReference type="NCBI Taxonomy" id="197"/>
    <lineage>
        <taxon>Bacteria</taxon>
        <taxon>Pseudomonadati</taxon>
        <taxon>Campylobacterota</taxon>
        <taxon>Epsilonproteobacteria</taxon>
        <taxon>Campylobacterales</taxon>
        <taxon>Campylobacteraceae</taxon>
        <taxon>Campylobacter</taxon>
    </lineage>
</organism>
<dbReference type="Proteomes" id="UP000254131">
    <property type="component" value="Unassembled WGS sequence"/>
</dbReference>
<evidence type="ECO:0000313" key="2">
    <source>
        <dbReference type="Proteomes" id="UP000254131"/>
    </source>
</evidence>
<dbReference type="EMBL" id="UFVB01000002">
    <property type="protein sequence ID" value="SUX04659.1"/>
    <property type="molecule type" value="Genomic_DNA"/>
</dbReference>
<dbReference type="PROSITE" id="PS00589">
    <property type="entry name" value="PTS_HPR_SER"/>
    <property type="match status" value="1"/>
</dbReference>
<proteinExistence type="predicted"/>
<dbReference type="AlphaFoldDB" id="A0AAX2M328"/>
<accession>A0AAX2M328</accession>